<name>Q3A5M4_SYNC1</name>
<evidence type="ECO:0000313" key="3">
    <source>
        <dbReference type="EMBL" id="ABA88333.1"/>
    </source>
</evidence>
<dbReference type="KEGG" id="pca:Pcar_1084"/>
<dbReference type="InterPro" id="IPR036515">
    <property type="entry name" value="Transposase_17_sf"/>
</dbReference>
<dbReference type="GO" id="GO:0006313">
    <property type="term" value="P:DNA transposition"/>
    <property type="evidence" value="ECO:0007669"/>
    <property type="project" value="InterPro"/>
</dbReference>
<dbReference type="Proteomes" id="UP000002534">
    <property type="component" value="Chromosome"/>
</dbReference>
<evidence type="ECO:0000313" key="4">
    <source>
        <dbReference type="Proteomes" id="UP000002534"/>
    </source>
</evidence>
<dbReference type="GO" id="GO:0005524">
    <property type="term" value="F:ATP binding"/>
    <property type="evidence" value="ECO:0007669"/>
    <property type="project" value="InterPro"/>
</dbReference>
<dbReference type="InterPro" id="IPR013159">
    <property type="entry name" value="DnaA_C"/>
</dbReference>
<dbReference type="SMART" id="SM01321">
    <property type="entry name" value="Y1_Tnp"/>
    <property type="match status" value="1"/>
</dbReference>
<dbReference type="Pfam" id="PF01797">
    <property type="entry name" value="Y1_Tnp"/>
    <property type="match status" value="1"/>
</dbReference>
<dbReference type="SMART" id="SM00760">
    <property type="entry name" value="Bac_DnaA_C"/>
    <property type="match status" value="1"/>
</dbReference>
<dbReference type="HOGENOM" id="CLU_068226_0_1_7"/>
<dbReference type="OrthoDB" id="9800147at2"/>
<proteinExistence type="predicted"/>
<dbReference type="InterPro" id="IPR010921">
    <property type="entry name" value="Trp_repressor/repl_initiator"/>
</dbReference>
<accession>Q3A5M4</accession>
<dbReference type="Gene3D" id="3.30.70.1290">
    <property type="entry name" value="Transposase IS200-like"/>
    <property type="match status" value="1"/>
</dbReference>
<feature type="domain" description="Transposase IS200-like" evidence="2">
    <location>
        <begin position="9"/>
        <end position="123"/>
    </location>
</feature>
<organism evidence="3 4">
    <name type="scientific">Syntrophotalea carbinolica (strain DSM 2380 / NBRC 103641 / GraBd1)</name>
    <name type="common">Pelobacter carbinolicus</name>
    <dbReference type="NCBI Taxonomy" id="338963"/>
    <lineage>
        <taxon>Bacteria</taxon>
        <taxon>Pseudomonadati</taxon>
        <taxon>Thermodesulfobacteriota</taxon>
        <taxon>Desulfuromonadia</taxon>
        <taxon>Desulfuromonadales</taxon>
        <taxon>Syntrophotaleaceae</taxon>
        <taxon>Syntrophotalea</taxon>
    </lineage>
</organism>
<sequence length="338" mass="38120">MPRQARIDAPGALHHIICRGIERRAIFRDNVDRDDFVSRLSTILSETSTRCFAWALIPNHLHLLLQTGKTPIAHVMRRLLTGYSVKFNRRHNRHGHLFQNRYKSILCQEEPYLLELVRYLHLNPLRAGIVATLEALADFPYCGHGCVLGKHAHSWQAADEVLEHFGKRTNIARKNYLHYVAAGIEQGRRPDLVGGGLVRSAGGWQSLASLRQERSHQKSDERILGDSAFVESVLRDADEAMKRQNQCRSLDIDLETMVLMVAEKFGVTPEDIWKGGKQPKRVAARSLLSFWAVKGLGRSATEIAGWLGLSQSSVSRSVPRGEVLARKNGWNLEEEINA</sequence>
<dbReference type="GO" id="GO:0043565">
    <property type="term" value="F:sequence-specific DNA binding"/>
    <property type="evidence" value="ECO:0007669"/>
    <property type="project" value="InterPro"/>
</dbReference>
<evidence type="ECO:0000259" key="2">
    <source>
        <dbReference type="SMART" id="SM01321"/>
    </source>
</evidence>
<evidence type="ECO:0000259" key="1">
    <source>
        <dbReference type="SMART" id="SM00760"/>
    </source>
</evidence>
<protein>
    <submittedName>
        <fullName evidence="3">Transposase of ISPca5, Y1_Tnp domain-containing</fullName>
    </submittedName>
</protein>
<dbReference type="GO" id="GO:0004803">
    <property type="term" value="F:transposase activity"/>
    <property type="evidence" value="ECO:0007669"/>
    <property type="project" value="InterPro"/>
</dbReference>
<feature type="domain" description="Chromosomal replication initiator DnaA C-terminal" evidence="1">
    <location>
        <begin position="253"/>
        <end position="321"/>
    </location>
</feature>
<dbReference type="InterPro" id="IPR002686">
    <property type="entry name" value="Transposase_17"/>
</dbReference>
<dbReference type="SUPFAM" id="SSF48295">
    <property type="entry name" value="TrpR-like"/>
    <property type="match status" value="1"/>
</dbReference>
<reference evidence="3 4" key="2">
    <citation type="journal article" date="2012" name="BMC Genomics">
        <title>The genome of Pelobacter carbinolicus reveals surprising metabolic capabilities and physiological features.</title>
        <authorList>
            <person name="Aklujkar M."/>
            <person name="Haveman S.A."/>
            <person name="Didonato R.Jr."/>
            <person name="Chertkov O."/>
            <person name="Han C.S."/>
            <person name="Land M.L."/>
            <person name="Brown P."/>
            <person name="Lovley D.R."/>
        </authorList>
    </citation>
    <scope>NUCLEOTIDE SEQUENCE [LARGE SCALE GENOMIC DNA]</scope>
    <source>
        <strain evidence="4">DSM 2380 / NBRC 103641 / GraBd1</strain>
    </source>
</reference>
<gene>
    <name evidence="3" type="ordered locus">Pcar_1084</name>
</gene>
<dbReference type="GO" id="GO:0006270">
    <property type="term" value="P:DNA replication initiation"/>
    <property type="evidence" value="ECO:0007669"/>
    <property type="project" value="InterPro"/>
</dbReference>
<keyword evidence="4" id="KW-1185">Reference proteome</keyword>
<dbReference type="EMBL" id="CP000142">
    <property type="protein sequence ID" value="ABA88333.1"/>
    <property type="molecule type" value="Genomic_DNA"/>
</dbReference>
<dbReference type="PANTHER" id="PTHR34322:SF2">
    <property type="entry name" value="TRANSPOSASE IS200-LIKE DOMAIN-CONTAINING PROTEIN"/>
    <property type="match status" value="1"/>
</dbReference>
<dbReference type="STRING" id="338963.Pcar_1084"/>
<dbReference type="RefSeq" id="WP_011340803.1">
    <property type="nucleotide sequence ID" value="NC_007498.2"/>
</dbReference>
<dbReference type="SUPFAM" id="SSF143422">
    <property type="entry name" value="Transposase IS200-like"/>
    <property type="match status" value="1"/>
</dbReference>
<dbReference type="PANTHER" id="PTHR34322">
    <property type="entry name" value="TRANSPOSASE, Y1_TNP DOMAIN-CONTAINING"/>
    <property type="match status" value="1"/>
</dbReference>
<dbReference type="GO" id="GO:0006275">
    <property type="term" value="P:regulation of DNA replication"/>
    <property type="evidence" value="ECO:0007669"/>
    <property type="project" value="InterPro"/>
</dbReference>
<reference evidence="4" key="1">
    <citation type="submission" date="2005-10" db="EMBL/GenBank/DDBJ databases">
        <title>Complete sequence of Pelobacter carbinolicus DSM 2380.</title>
        <authorList>
            <person name="Copeland A."/>
            <person name="Lucas S."/>
            <person name="Lapidus A."/>
            <person name="Barry K."/>
            <person name="Detter J.C."/>
            <person name="Glavina T."/>
            <person name="Hammon N."/>
            <person name="Israni S."/>
            <person name="Pitluck S."/>
            <person name="Chertkov O."/>
            <person name="Schmutz J."/>
            <person name="Larimer F."/>
            <person name="Land M."/>
            <person name="Kyrpides N."/>
            <person name="Ivanova N."/>
            <person name="Richardson P."/>
        </authorList>
    </citation>
    <scope>NUCLEOTIDE SEQUENCE [LARGE SCALE GENOMIC DNA]</scope>
    <source>
        <strain evidence="4">DSM 2380 / NBRC 103641 / GraBd1</strain>
    </source>
</reference>
<dbReference type="AlphaFoldDB" id="Q3A5M4"/>
<dbReference type="Gene3D" id="1.10.1750.10">
    <property type="match status" value="1"/>
</dbReference>
<dbReference type="eggNOG" id="COG1943">
    <property type="taxonomic scope" value="Bacteria"/>
</dbReference>